<protein>
    <recommendedName>
        <fullName evidence="4">HTH gntR-type domain-containing protein</fullName>
    </recommendedName>
</protein>
<dbReference type="InterPro" id="IPR036388">
    <property type="entry name" value="WH-like_DNA-bd_sf"/>
</dbReference>
<keyword evidence="6" id="KW-1185">Reference proteome</keyword>
<dbReference type="InterPro" id="IPR008920">
    <property type="entry name" value="TF_FadR/GntR_C"/>
</dbReference>
<dbReference type="GO" id="GO:0003700">
    <property type="term" value="F:DNA-binding transcription factor activity"/>
    <property type="evidence" value="ECO:0007669"/>
    <property type="project" value="InterPro"/>
</dbReference>
<dbReference type="SMART" id="SM00345">
    <property type="entry name" value="HTH_GNTR"/>
    <property type="match status" value="1"/>
</dbReference>
<name>A0A225LW52_9BURK</name>
<dbReference type="InterPro" id="IPR011711">
    <property type="entry name" value="GntR_C"/>
</dbReference>
<evidence type="ECO:0000313" key="6">
    <source>
        <dbReference type="Proteomes" id="UP000214603"/>
    </source>
</evidence>
<dbReference type="PANTHER" id="PTHR43537:SF41">
    <property type="entry name" value="TRANSCRIPTIONAL REGULATORY PROTEIN"/>
    <property type="match status" value="1"/>
</dbReference>
<dbReference type="AlphaFoldDB" id="A0A225LW52"/>
<dbReference type="CDD" id="cd07377">
    <property type="entry name" value="WHTH_GntR"/>
    <property type="match status" value="1"/>
</dbReference>
<dbReference type="EMBL" id="NJIH01000020">
    <property type="protein sequence ID" value="OWT53564.1"/>
    <property type="molecule type" value="Genomic_DNA"/>
</dbReference>
<evidence type="ECO:0000256" key="2">
    <source>
        <dbReference type="ARBA" id="ARBA00023125"/>
    </source>
</evidence>
<evidence type="ECO:0000256" key="3">
    <source>
        <dbReference type="ARBA" id="ARBA00023163"/>
    </source>
</evidence>
<comment type="caution">
    <text evidence="5">The sequence shown here is derived from an EMBL/GenBank/DDBJ whole genome shotgun (WGS) entry which is preliminary data.</text>
</comment>
<dbReference type="Proteomes" id="UP000214603">
    <property type="component" value="Unassembled WGS sequence"/>
</dbReference>
<dbReference type="Gene3D" id="1.10.10.10">
    <property type="entry name" value="Winged helix-like DNA-binding domain superfamily/Winged helix DNA-binding domain"/>
    <property type="match status" value="1"/>
</dbReference>
<evidence type="ECO:0000313" key="5">
    <source>
        <dbReference type="EMBL" id="OWT53564.1"/>
    </source>
</evidence>
<dbReference type="InterPro" id="IPR000524">
    <property type="entry name" value="Tscrpt_reg_HTH_GntR"/>
</dbReference>
<keyword evidence="3" id="KW-0804">Transcription</keyword>
<dbReference type="PROSITE" id="PS50949">
    <property type="entry name" value="HTH_GNTR"/>
    <property type="match status" value="1"/>
</dbReference>
<dbReference type="Pfam" id="PF00392">
    <property type="entry name" value="GntR"/>
    <property type="match status" value="1"/>
</dbReference>
<dbReference type="PRINTS" id="PR00035">
    <property type="entry name" value="HTHGNTR"/>
</dbReference>
<dbReference type="SUPFAM" id="SSF46785">
    <property type="entry name" value="Winged helix' DNA-binding domain"/>
    <property type="match status" value="1"/>
</dbReference>
<dbReference type="GO" id="GO:0003677">
    <property type="term" value="F:DNA binding"/>
    <property type="evidence" value="ECO:0007669"/>
    <property type="project" value="UniProtKB-KW"/>
</dbReference>
<dbReference type="PANTHER" id="PTHR43537">
    <property type="entry name" value="TRANSCRIPTIONAL REGULATOR, GNTR FAMILY"/>
    <property type="match status" value="1"/>
</dbReference>
<dbReference type="InterPro" id="IPR036390">
    <property type="entry name" value="WH_DNA-bd_sf"/>
</dbReference>
<organism evidence="5 6">
    <name type="scientific">Candidimonas nitroreducens</name>
    <dbReference type="NCBI Taxonomy" id="683354"/>
    <lineage>
        <taxon>Bacteria</taxon>
        <taxon>Pseudomonadati</taxon>
        <taxon>Pseudomonadota</taxon>
        <taxon>Betaproteobacteria</taxon>
        <taxon>Burkholderiales</taxon>
        <taxon>Alcaligenaceae</taxon>
        <taxon>Candidimonas</taxon>
    </lineage>
</organism>
<gene>
    <name evidence="5" type="ORF">CEY11_24180</name>
</gene>
<proteinExistence type="predicted"/>
<feature type="domain" description="HTH gntR-type" evidence="4">
    <location>
        <begin position="27"/>
        <end position="94"/>
    </location>
</feature>
<dbReference type="SUPFAM" id="SSF48008">
    <property type="entry name" value="GntR ligand-binding domain-like"/>
    <property type="match status" value="1"/>
</dbReference>
<dbReference type="Pfam" id="PF07729">
    <property type="entry name" value="FCD"/>
    <property type="match status" value="1"/>
</dbReference>
<accession>A0A225LW52</accession>
<sequence>MVESTGSRGENVLNLDSYAVGVARNAPTVTELIVQALRRAILEGALPGGATVHQEKVAKQFGVSRVPIREALLKLEGEGLVETVPRRGVVVTTLSAEGFEEILEMRIALESLALERAAPRFTDADKEAALMWVQKARDDMLASANPDTNKELASRWGELNWEFHRRLYEPADRPRLLASIENLQQLFARHLRMRMSIDWETPQEGESSDAAPHKKVAANLRDWATVLEEHEQMVLACSRHDAAAAIALLKHHIADHGARLLQRLRDVGQGGKTSAN</sequence>
<dbReference type="Gene3D" id="1.20.120.530">
    <property type="entry name" value="GntR ligand-binding domain-like"/>
    <property type="match status" value="1"/>
</dbReference>
<keyword evidence="1" id="KW-0805">Transcription regulation</keyword>
<reference evidence="6" key="1">
    <citation type="submission" date="2017-06" db="EMBL/GenBank/DDBJ databases">
        <title>Herbaspirillum phytohormonus sp. nov., isolated from the root nodule of Robinia pseudoacacia in lead-zinc mine.</title>
        <authorList>
            <person name="Fan M."/>
            <person name="Lin Y."/>
        </authorList>
    </citation>
    <scope>NUCLEOTIDE SEQUENCE [LARGE SCALE GENOMIC DNA]</scope>
    <source>
        <strain evidence="6">SC-089</strain>
    </source>
</reference>
<evidence type="ECO:0000256" key="1">
    <source>
        <dbReference type="ARBA" id="ARBA00023015"/>
    </source>
</evidence>
<evidence type="ECO:0000259" key="4">
    <source>
        <dbReference type="PROSITE" id="PS50949"/>
    </source>
</evidence>
<keyword evidence="2" id="KW-0238">DNA-binding</keyword>
<dbReference type="SMART" id="SM00895">
    <property type="entry name" value="FCD"/>
    <property type="match status" value="1"/>
</dbReference>